<dbReference type="GO" id="GO:0030337">
    <property type="term" value="F:DNA polymerase processivity factor activity"/>
    <property type="evidence" value="ECO:0007669"/>
    <property type="project" value="InterPro"/>
</dbReference>
<dbReference type="PANTHER" id="PTHR11352">
    <property type="entry name" value="PROLIFERATING CELL NUCLEAR ANTIGEN"/>
    <property type="match status" value="1"/>
</dbReference>
<evidence type="ECO:0000259" key="3">
    <source>
        <dbReference type="Pfam" id="PF00705"/>
    </source>
</evidence>
<keyword evidence="2" id="KW-0238">DNA-binding</keyword>
<comment type="similarity">
    <text evidence="1">Belongs to the PCNA family.</text>
</comment>
<dbReference type="InterPro" id="IPR000730">
    <property type="entry name" value="Pr_cel_nuc_antig"/>
</dbReference>
<dbReference type="SUPFAM" id="SSF55979">
    <property type="entry name" value="DNA clamp"/>
    <property type="match status" value="2"/>
</dbReference>
<accession>A0A6C0ALB2</accession>
<proteinExistence type="inferred from homology"/>
<evidence type="ECO:0000259" key="4">
    <source>
        <dbReference type="Pfam" id="PF02747"/>
    </source>
</evidence>
<dbReference type="InterPro" id="IPR046938">
    <property type="entry name" value="DNA_clamp_sf"/>
</dbReference>
<dbReference type="EMBL" id="MN740675">
    <property type="protein sequence ID" value="QHS80075.1"/>
    <property type="molecule type" value="Genomic_DNA"/>
</dbReference>
<name>A0A6C0ALB2_9ZZZZ</name>
<dbReference type="GO" id="GO:0006275">
    <property type="term" value="P:regulation of DNA replication"/>
    <property type="evidence" value="ECO:0007669"/>
    <property type="project" value="InterPro"/>
</dbReference>
<dbReference type="NCBIfam" id="TIGR00590">
    <property type="entry name" value="pcna"/>
    <property type="match status" value="1"/>
</dbReference>
<evidence type="ECO:0008006" key="6">
    <source>
        <dbReference type="Google" id="ProtNLM"/>
    </source>
</evidence>
<dbReference type="CDD" id="cd00577">
    <property type="entry name" value="PCNA"/>
    <property type="match status" value="1"/>
</dbReference>
<sequence>MRVLIKNQKKVNKFSTIFKNINEILANVKLYFTADKLYAQGMDLTQSCLFEINILCDWFDEYTILEDITIGLPCTLMYKLLSCLEENQEILMYMDDKKDKLYINFENDKKYKKTFELPLMDLDYDMVEIPLSEYDCDINIKTNEFVKLINQLKLFGKNVNINCTPNGIKLQGYGEFGKMKVEIQEKDIIKYAYSEDIDIKQEYNLDFIDKMCKFEKISDEIFIHFDDNKPMVIVYPIEKITEEEEVEDMEQLLERSYLRLILAPKVDD</sequence>
<feature type="domain" description="Proliferating cell nuclear antigen PCNA C-terminal" evidence="4">
    <location>
        <begin position="129"/>
        <end position="240"/>
    </location>
</feature>
<dbReference type="PRINTS" id="PR00339">
    <property type="entry name" value="PCNACYCLIN"/>
</dbReference>
<organism evidence="5">
    <name type="scientific">viral metagenome</name>
    <dbReference type="NCBI Taxonomy" id="1070528"/>
    <lineage>
        <taxon>unclassified sequences</taxon>
        <taxon>metagenomes</taxon>
        <taxon>organismal metagenomes</taxon>
    </lineage>
</organism>
<feature type="domain" description="Proliferating cell nuclear antigen PCNA N-terminal" evidence="3">
    <location>
        <begin position="15"/>
        <end position="125"/>
    </location>
</feature>
<dbReference type="Gene3D" id="3.70.10.10">
    <property type="match status" value="1"/>
</dbReference>
<dbReference type="InterPro" id="IPR022648">
    <property type="entry name" value="Pr_cel_nuc_antig_N"/>
</dbReference>
<protein>
    <recommendedName>
        <fullName evidence="6">Proliferating cell nuclear antigen PCNA N-terminal domain-containing protein</fullName>
    </recommendedName>
</protein>
<dbReference type="PANTHER" id="PTHR11352:SF0">
    <property type="entry name" value="PROLIFERATING CELL NUCLEAR ANTIGEN"/>
    <property type="match status" value="1"/>
</dbReference>
<dbReference type="GO" id="GO:0006272">
    <property type="term" value="P:leading strand elongation"/>
    <property type="evidence" value="ECO:0007669"/>
    <property type="project" value="TreeGrafter"/>
</dbReference>
<dbReference type="InterPro" id="IPR022649">
    <property type="entry name" value="Pr_cel_nuc_antig_C"/>
</dbReference>
<dbReference type="Pfam" id="PF00705">
    <property type="entry name" value="PCNA_N"/>
    <property type="match status" value="1"/>
</dbReference>
<reference evidence="5" key="1">
    <citation type="journal article" date="2020" name="Nature">
        <title>Giant virus diversity and host interactions through global metagenomics.</title>
        <authorList>
            <person name="Schulz F."/>
            <person name="Roux S."/>
            <person name="Paez-Espino D."/>
            <person name="Jungbluth S."/>
            <person name="Walsh D.A."/>
            <person name="Denef V.J."/>
            <person name="McMahon K.D."/>
            <person name="Konstantinidis K.T."/>
            <person name="Eloe-Fadrosh E.A."/>
            <person name="Kyrpides N.C."/>
            <person name="Woyke T."/>
        </authorList>
    </citation>
    <scope>NUCLEOTIDE SEQUENCE</scope>
    <source>
        <strain evidence="5">GVMAG-S-1039698-54</strain>
    </source>
</reference>
<evidence type="ECO:0000313" key="5">
    <source>
        <dbReference type="EMBL" id="QHS80075.1"/>
    </source>
</evidence>
<dbReference type="AlphaFoldDB" id="A0A6C0ALB2"/>
<dbReference type="GO" id="GO:0003677">
    <property type="term" value="F:DNA binding"/>
    <property type="evidence" value="ECO:0007669"/>
    <property type="project" value="UniProtKB-KW"/>
</dbReference>
<dbReference type="Pfam" id="PF02747">
    <property type="entry name" value="PCNA_C"/>
    <property type="match status" value="1"/>
</dbReference>
<evidence type="ECO:0000256" key="1">
    <source>
        <dbReference type="ARBA" id="ARBA00010462"/>
    </source>
</evidence>
<dbReference type="HAMAP" id="MF_00317">
    <property type="entry name" value="DNApol_clamp_arch"/>
    <property type="match status" value="1"/>
</dbReference>
<evidence type="ECO:0000256" key="2">
    <source>
        <dbReference type="ARBA" id="ARBA00023125"/>
    </source>
</evidence>